<protein>
    <submittedName>
        <fullName evidence="7">Alpha-2-macroglobulin family protein</fullName>
    </submittedName>
</protein>
<name>A0A7M3MCH7_9BACT</name>
<evidence type="ECO:0000259" key="6">
    <source>
        <dbReference type="SMART" id="SM01360"/>
    </source>
</evidence>
<dbReference type="Pfam" id="PF00207">
    <property type="entry name" value="A2M"/>
    <property type="match status" value="1"/>
</dbReference>
<dbReference type="InterPro" id="IPR011625">
    <property type="entry name" value="A2M_N_BRD"/>
</dbReference>
<dbReference type="InterPro" id="IPR041462">
    <property type="entry name" value="Bact_A2M_MG6"/>
</dbReference>
<comment type="caution">
    <text evidence="7">The sequence shown here is derived from an EMBL/GenBank/DDBJ whole genome shotgun (WGS) entry which is preliminary data.</text>
</comment>
<keyword evidence="4" id="KW-1133">Transmembrane helix</keyword>
<comment type="similarity">
    <text evidence="1">Belongs to the protease inhibitor I39 (alpha-2-macroglobulin) family. Bacterial alpha-2-macroglobulin subfamily.</text>
</comment>
<dbReference type="SMART" id="SM01360">
    <property type="entry name" value="A2M"/>
    <property type="match status" value="1"/>
</dbReference>
<evidence type="ECO:0000313" key="8">
    <source>
        <dbReference type="Proteomes" id="UP000448292"/>
    </source>
</evidence>
<dbReference type="InterPro" id="IPR051802">
    <property type="entry name" value="YfhM-like"/>
</dbReference>
<dbReference type="PANTHER" id="PTHR40094">
    <property type="entry name" value="ALPHA-2-MACROGLOBULIN HOMOLOG"/>
    <property type="match status" value="1"/>
</dbReference>
<keyword evidence="8" id="KW-1185">Reference proteome</keyword>
<evidence type="ECO:0000256" key="4">
    <source>
        <dbReference type="SAM" id="Phobius"/>
    </source>
</evidence>
<keyword evidence="2" id="KW-0732">Signal</keyword>
<dbReference type="Pfam" id="PF07703">
    <property type="entry name" value="A2M_BRD"/>
    <property type="match status" value="1"/>
</dbReference>
<dbReference type="Pfam" id="PF17973">
    <property type="entry name" value="bMG10"/>
    <property type="match status" value="1"/>
</dbReference>
<dbReference type="InterPro" id="IPR041203">
    <property type="entry name" value="Bact_A2M_MG5"/>
</dbReference>
<dbReference type="SUPFAM" id="SSF48239">
    <property type="entry name" value="Terpenoid cyclases/Protein prenyltransferases"/>
    <property type="match status" value="1"/>
</dbReference>
<reference evidence="7 8" key="1">
    <citation type="submission" date="2018-06" db="EMBL/GenBank/DDBJ databases">
        <title>Complete genome of Desulfovibrio indonesiensis P37SLT.</title>
        <authorList>
            <person name="Crispim J.S."/>
            <person name="Vidigal P.M.P."/>
            <person name="Silva L.C.F."/>
            <person name="Laguardia C.N."/>
            <person name="Araujo L.C."/>
            <person name="Dias R.S."/>
            <person name="Sousa M.P."/>
            <person name="Paula S.O."/>
            <person name="Silva C."/>
        </authorList>
    </citation>
    <scope>NUCLEOTIDE SEQUENCE [LARGE SCALE GENOMIC DNA]</scope>
    <source>
        <strain evidence="7 8">P37SLT</strain>
    </source>
</reference>
<dbReference type="InterPro" id="IPR041246">
    <property type="entry name" value="Bact_MG10"/>
</dbReference>
<dbReference type="Proteomes" id="UP000448292">
    <property type="component" value="Unassembled WGS sequence"/>
</dbReference>
<dbReference type="Gene3D" id="1.50.10.20">
    <property type="match status" value="1"/>
</dbReference>
<keyword evidence="4" id="KW-0812">Transmembrane</keyword>
<sequence>MAAPGGDMSDENGRNVKELGKNFLIVVLVMVVAVQAALLFSQSRSEFMEKGPDAFRNNETAADAPASVATDGQVAVEEAVLDSARGAFALVAFNQPVVEKSAVGTRPAKEPAEFSPRIRGDWEWVSPFMLRFDADGRFDRNKSYTLSLLPENILGQGREIAGADNITLKMQEFEVDSIDLRTVPARGKPGSVQIKGKVEFSLDVLPEDFLEHVRLKDPNAENGTVPLLLERYYQSREIYFISDPEAPIKKELDPRQLELVIDASLPAANTDYTLSTPASQGLTIVFDPALTVKRVRGSVTPDSGTVTLELSSGVDARKAEDFVTVDPQVKYTAGTDGNDLLLTGNFAPGSTYTIHVAKGMPALDGAAVQEARSLNVRIPDLAPSVAFDDTGVFLSRHGLRNVAFTSVNTKGVDLKIDRVYRNNVFHLLADYSSGILLEDSRSAHMLNYYLGDRVVEKEIALDTAWNEPQQFVLNTDEVFPDEPGLYRMMLSEPNNWQASQRFVLVTDLGIVAKRGVDDLLVWIASYENLEVQPGVSVKVLSYQNQTLAEGTTDENGLVHFTDMADTLQKHTPFLIYAEQGDDMSFLVFNQFGIDTTGLNVGGVEPTTAGFMGYVYGERDIYRPGEVVEGAAILRQADMSTPPSIPLTLKWIDPRGRELDTLFLEMNEEGMASYAFDVPAYALTGSHTLELVVAEEVVASYEFKVEEFLPDRIKVDLETTQGEPKPGSEYAYTVQSRYFFGPPASDLAVESRVQLLPASFDPEGFEAYVFGDPDRSFDDMELTADEGVLDADGTAAFTFSVPEGLTPPAALAARIVARVSERGGRGVSVMKQIPAHAYPRYPGIRRLARKGVDPGSDVTFEYVVLSPEGEKTSGEGLVAELYENHWQTVLRRTPSGSFRYHSERDSNLIRTMQLDDSSEGSFIMTPPQYGSYSVVLRDASGASSRVDFYAGGWGYSPWAVENAATIDLAPDKAEYGPGDTASVQVRAPFSGRLLVTVEGGSVHHVASYTMDGNTAQVDFPIKEEYGPNVYVTAVLVRPAGATEPGMVSRAFGAAPVFVNRTANRTSVSINAPETVRPKTSLEVAVQTEPGAMVTLSAVDEGILSLIDQESPDPFPHFYAKRRLQVESYDTFAMLFPEVEGVSPVGGGALGKEISKFVSTDSLRRVKPVAFWFEPVQADADGLATFALDLPEFQGAVRFMAVSVKGKRLGAADAQTKVRSPLVVTPTLPRFMAVDDEIRVPVAIRNDTPGDGVFTVSFNVSGPGETERSEVDIAIPQGQEKLAVFTLRATGDGVISCSFTASGNEETMAVNVELPVRPALPPRTIVESGMVSDARQTFPDVDEEAFRSEGLVREVYLGPSPMVRFTRSLKYLLRYPYGCVEQTTSSAFPLLYVGDVAATLDPDLDTRGVPSMVQAGIQRLQAMQLDNGGFAMWSGGRDAYDFGSFYATHFLVEALEAGYADARFGLDSALGYVAGEVRKQLDNSDRNLRQLCYAIYVLALAGQPDKGSMDHVRSYYGSQLDSLSGALLGAAYALTGDMEALEQLMEGHWGSMQEKDTPYETGGFLSSSLRDDALRLAVLQRQIPGDPRIAELVQELVRKLEAEQYISTQKTAWAMIALGQFYRNIADNPPFSGTLLADGEEIARFSSDSTLALTGELAIKGARTLEILMDEGFESGALFYTVRTIGIPEDATYEPYEQGLTVKRTFYNREGEHTDLEDVKQGDLVVLELDITSKVGRVSNVAMLNMLPAGLEVENPRLESTESLPWLDEKSDDTDYVDLRDDRVIFFLDLSERESQTVYVLLRAVTAGDFMLPPVLAEAMYDPQIAASTELGTMSVASGLMADGVAKEHDQGVHPSENSGNSTKDVVGVTEEDSMNAM</sequence>
<accession>A0A7M3MCH7</accession>
<gene>
    <name evidence="7" type="ORF">DPQ33_14860</name>
</gene>
<keyword evidence="4" id="KW-0472">Membrane</keyword>
<dbReference type="Gene3D" id="2.60.40.1930">
    <property type="match status" value="1"/>
</dbReference>
<dbReference type="PANTHER" id="PTHR40094:SF1">
    <property type="entry name" value="UBIQUITIN DOMAIN-CONTAINING PROTEIN"/>
    <property type="match status" value="1"/>
</dbReference>
<dbReference type="CDD" id="cd02891">
    <property type="entry name" value="A2M_like"/>
    <property type="match status" value="1"/>
</dbReference>
<dbReference type="InterPro" id="IPR021868">
    <property type="entry name" value="Alpha_2_Macroglob_MG3"/>
</dbReference>
<dbReference type="InterPro" id="IPR008930">
    <property type="entry name" value="Terpenoid_cyclase/PrenylTrfase"/>
</dbReference>
<dbReference type="Pfam" id="PF11974">
    <property type="entry name" value="bMG3"/>
    <property type="match status" value="1"/>
</dbReference>
<feature type="region of interest" description="Disordered" evidence="3">
    <location>
        <begin position="1845"/>
        <end position="1876"/>
    </location>
</feature>
<dbReference type="Pfam" id="PF01835">
    <property type="entry name" value="MG2"/>
    <property type="match status" value="1"/>
</dbReference>
<proteinExistence type="inferred from homology"/>
<dbReference type="InterPro" id="IPR002890">
    <property type="entry name" value="MG2"/>
</dbReference>
<dbReference type="EMBL" id="QMIE01000015">
    <property type="protein sequence ID" value="TVM15672.1"/>
    <property type="molecule type" value="Genomic_DNA"/>
</dbReference>
<evidence type="ECO:0000259" key="5">
    <source>
        <dbReference type="SMART" id="SM01359"/>
    </source>
</evidence>
<dbReference type="InterPro" id="IPR001599">
    <property type="entry name" value="Macroglobln_a2"/>
</dbReference>
<feature type="transmembrane region" description="Helical" evidence="4">
    <location>
        <begin position="23"/>
        <end position="40"/>
    </location>
</feature>
<dbReference type="OrthoDB" id="9767116at2"/>
<dbReference type="InterPro" id="IPR047565">
    <property type="entry name" value="Alpha-macroglob_thiol-ester_cl"/>
</dbReference>
<evidence type="ECO:0000256" key="1">
    <source>
        <dbReference type="ARBA" id="ARBA00010556"/>
    </source>
</evidence>
<dbReference type="SMART" id="SM01359">
    <property type="entry name" value="A2M_N_2"/>
    <property type="match status" value="1"/>
</dbReference>
<evidence type="ECO:0000256" key="3">
    <source>
        <dbReference type="SAM" id="MobiDB-lite"/>
    </source>
</evidence>
<organism evidence="7 8">
    <name type="scientific">Oceanidesulfovibrio indonesiensis</name>
    <dbReference type="NCBI Taxonomy" id="54767"/>
    <lineage>
        <taxon>Bacteria</taxon>
        <taxon>Pseudomonadati</taxon>
        <taxon>Thermodesulfobacteriota</taxon>
        <taxon>Desulfovibrionia</taxon>
        <taxon>Desulfovibrionales</taxon>
        <taxon>Desulfovibrionaceae</taxon>
        <taxon>Oceanidesulfovibrio</taxon>
    </lineage>
</organism>
<evidence type="ECO:0000256" key="2">
    <source>
        <dbReference type="ARBA" id="ARBA00022729"/>
    </source>
</evidence>
<feature type="domain" description="Alpha-2-macroglobulin" evidence="6">
    <location>
        <begin position="1167"/>
        <end position="1256"/>
    </location>
</feature>
<feature type="domain" description="Alpha-2-macroglobulin bait region" evidence="5">
    <location>
        <begin position="965"/>
        <end position="1104"/>
    </location>
</feature>
<dbReference type="Pfam" id="PF17972">
    <property type="entry name" value="bMG5"/>
    <property type="match status" value="1"/>
</dbReference>
<evidence type="ECO:0000313" key="7">
    <source>
        <dbReference type="EMBL" id="TVM15672.1"/>
    </source>
</evidence>
<dbReference type="SMART" id="SM01419">
    <property type="entry name" value="Thiol-ester_cl"/>
    <property type="match status" value="1"/>
</dbReference>
<dbReference type="Pfam" id="PF17962">
    <property type="entry name" value="bMG6"/>
    <property type="match status" value="1"/>
</dbReference>
<dbReference type="GO" id="GO:0004866">
    <property type="term" value="F:endopeptidase inhibitor activity"/>
    <property type="evidence" value="ECO:0007669"/>
    <property type="project" value="InterPro"/>
</dbReference>